<reference evidence="1" key="1">
    <citation type="submission" date="2021-08" db="EMBL/GenBank/DDBJ databases">
        <title>Novel anaerobic bacterium isolated from sea squirt in East Sea, Republic of Korea.</title>
        <authorList>
            <person name="Nguyen T.H."/>
            <person name="Li Z."/>
            <person name="Lee Y.-J."/>
            <person name="Ko J."/>
            <person name="Kim S.-G."/>
        </authorList>
    </citation>
    <scope>NUCLEOTIDE SEQUENCE</scope>
    <source>
        <strain evidence="1">KCTC 25031</strain>
    </source>
</reference>
<dbReference type="Proteomes" id="UP000826212">
    <property type="component" value="Chromosome"/>
</dbReference>
<evidence type="ECO:0000313" key="2">
    <source>
        <dbReference type="Proteomes" id="UP000826212"/>
    </source>
</evidence>
<proteinExistence type="predicted"/>
<keyword evidence="2" id="KW-1185">Reference proteome</keyword>
<sequence>MDTMKILWVDDEIEMLKPHIIFLNTKGYEVEEATNGHDALDLIRDNHYDVVFLDEHMPGITGLQTLPLIKELDSSLPVVMVTKSEEENVMEEALGSKIADYLIKPVRPAQILLCLKKVLDNEKLVSQNVTTRYRESFMQISQEIGDCRDIEDWKRLFVKLEQWELQLSDSKDDAMDEILSMQKREANQAFFKFVQNNYHDWHDSGIQNFSLNSVNAISKGVFPILDQGKKVFMLVIDNLRFDHWLALKELILMNYSVVKEAVCCSILPTATMYARNSLFAGLTPNQIATMYPDCWVGEEEDGFKNLHEETLLMRQCERYRRKEKVQFIKASNAHTGGKVMDHYAKITQADFSVLVINFIDMISHARTDMDMIKELAGDEAAFRSLAKSWFEHSQLKGLLEKLASEDIHVVITSDHGTTRVKNPVKIQGERNTNTNLRYKLGRNLKYPSKGVFEVGRPNDIGLPHPQVSTKYIFTKPYDYFVYKNNYNQFSATYFDTFQHGGISMEEMLIPFVVLKPK</sequence>
<organism evidence="1 2">
    <name type="scientific">Halosquirtibacter laminarini</name>
    <dbReference type="NCBI Taxonomy" id="3374600"/>
    <lineage>
        <taxon>Bacteria</taxon>
        <taxon>Pseudomonadati</taxon>
        <taxon>Bacteroidota</taxon>
        <taxon>Bacteroidia</taxon>
        <taxon>Marinilabiliales</taxon>
        <taxon>Prolixibacteraceae</taxon>
        <taxon>Halosquirtibacter</taxon>
    </lineage>
</organism>
<protein>
    <submittedName>
        <fullName evidence="1">PglZ domain-containing protein</fullName>
    </submittedName>
</protein>
<name>A0AC61NDX0_9BACT</name>
<accession>A0AC61NDX0</accession>
<evidence type="ECO:0000313" key="1">
    <source>
        <dbReference type="EMBL" id="QZE13758.1"/>
    </source>
</evidence>
<dbReference type="EMBL" id="CP081303">
    <property type="protein sequence ID" value="QZE13758.1"/>
    <property type="molecule type" value="Genomic_DNA"/>
</dbReference>
<gene>
    <name evidence="1" type="ORF">K4L44_14495</name>
</gene>